<dbReference type="GO" id="GO:0005737">
    <property type="term" value="C:cytoplasm"/>
    <property type="evidence" value="ECO:0007669"/>
    <property type="project" value="TreeGrafter"/>
</dbReference>
<comment type="similarity">
    <text evidence="3 11">Belongs to the ubiquitin-activating E1 family.</text>
</comment>
<feature type="binding site" evidence="14">
    <location>
        <position position="167"/>
    </location>
    <ligand>
        <name>Zn(2+)</name>
        <dbReference type="ChEBI" id="CHEBI:29105"/>
    </ligand>
</feature>
<dbReference type="InterPro" id="IPR000594">
    <property type="entry name" value="ThiF_NAD_FAD-bd"/>
</dbReference>
<feature type="domain" description="Ubiquitin/SUMO-activating enzyme ubiquitin-like" evidence="19">
    <location>
        <begin position="447"/>
        <end position="528"/>
    </location>
</feature>
<accession>A0A6G1IP38</accession>
<keyword evidence="5 11" id="KW-0479">Metal-binding</keyword>
<dbReference type="PANTHER" id="PTHR10953:SF5">
    <property type="entry name" value="SUMO-ACTIVATING ENZYME SUBUNIT 2"/>
    <property type="match status" value="1"/>
</dbReference>
<comment type="subunit">
    <text evidence="11">Heterodimer.</text>
</comment>
<dbReference type="InterPro" id="IPR019572">
    <property type="entry name" value="UBA_E1_SCCH"/>
</dbReference>
<feature type="binding site" evidence="14">
    <location>
        <position position="440"/>
    </location>
    <ligand>
        <name>Zn(2+)</name>
        <dbReference type="ChEBI" id="CHEBI:29105"/>
    </ligand>
</feature>
<feature type="binding site" evidence="14">
    <location>
        <position position="164"/>
    </location>
    <ligand>
        <name>Zn(2+)</name>
        <dbReference type="ChEBI" id="CHEBI:29105"/>
    </ligand>
</feature>
<dbReference type="GO" id="GO:0046872">
    <property type="term" value="F:metal ion binding"/>
    <property type="evidence" value="ECO:0007669"/>
    <property type="project" value="UniProtKB-KW"/>
</dbReference>
<feature type="domain" description="THIF-type NAD/FAD binding fold" evidence="17">
    <location>
        <begin position="12"/>
        <end position="438"/>
    </location>
</feature>
<evidence type="ECO:0000256" key="10">
    <source>
        <dbReference type="ARBA" id="ARBA00023242"/>
    </source>
</evidence>
<keyword evidence="8 11" id="KW-0862">Zinc</keyword>
<dbReference type="Proteomes" id="UP000799291">
    <property type="component" value="Unassembled WGS sequence"/>
</dbReference>
<keyword evidence="7 11" id="KW-0833">Ubl conjugation pathway</keyword>
<dbReference type="FunFam" id="3.40.50.720:FF:000618">
    <property type="entry name" value="SUMO-activating enzyme subunit 2"/>
    <property type="match status" value="1"/>
</dbReference>
<evidence type="ECO:0000256" key="7">
    <source>
        <dbReference type="ARBA" id="ARBA00022786"/>
    </source>
</evidence>
<dbReference type="AlphaFoldDB" id="A0A6G1IP38"/>
<dbReference type="PIRSF" id="PIRSF039133">
    <property type="entry name" value="SUMO_E1B"/>
    <property type="match status" value="1"/>
</dbReference>
<dbReference type="InterPro" id="IPR035985">
    <property type="entry name" value="Ubiquitin-activating_enz"/>
</dbReference>
<dbReference type="GO" id="GO:0016740">
    <property type="term" value="F:transferase activity"/>
    <property type="evidence" value="ECO:0007669"/>
    <property type="project" value="UniProtKB-KW"/>
</dbReference>
<protein>
    <recommendedName>
        <fullName evidence="11">Ubiquitin-activating enzyme E1-like</fullName>
    </recommendedName>
</protein>
<dbReference type="InterPro" id="IPR030661">
    <property type="entry name" value="Uba2"/>
</dbReference>
<comment type="subcellular location">
    <subcellularLocation>
        <location evidence="1">Nucleus</location>
    </subcellularLocation>
</comment>
<dbReference type="GO" id="GO:0005524">
    <property type="term" value="F:ATP binding"/>
    <property type="evidence" value="ECO:0007669"/>
    <property type="project" value="UniProtKB-UniRule"/>
</dbReference>
<keyword evidence="10" id="KW-0539">Nucleus</keyword>
<proteinExistence type="inferred from homology"/>
<feature type="binding site" evidence="13">
    <location>
        <position position="54"/>
    </location>
    <ligand>
        <name>ATP</name>
        <dbReference type="ChEBI" id="CHEBI:30616"/>
    </ligand>
</feature>
<reference evidence="20" key="1">
    <citation type="journal article" date="2020" name="Stud. Mycol.">
        <title>101 Dothideomycetes genomes: a test case for predicting lifestyles and emergence of pathogens.</title>
        <authorList>
            <person name="Haridas S."/>
            <person name="Albert R."/>
            <person name="Binder M."/>
            <person name="Bloem J."/>
            <person name="Labutti K."/>
            <person name="Salamov A."/>
            <person name="Andreopoulos B."/>
            <person name="Baker S."/>
            <person name="Barry K."/>
            <person name="Bills G."/>
            <person name="Bluhm B."/>
            <person name="Cannon C."/>
            <person name="Castanera R."/>
            <person name="Culley D."/>
            <person name="Daum C."/>
            <person name="Ezra D."/>
            <person name="Gonzalez J."/>
            <person name="Henrissat B."/>
            <person name="Kuo A."/>
            <person name="Liang C."/>
            <person name="Lipzen A."/>
            <person name="Lutzoni F."/>
            <person name="Magnuson J."/>
            <person name="Mondo S."/>
            <person name="Nolan M."/>
            <person name="Ohm R."/>
            <person name="Pangilinan J."/>
            <person name="Park H.-J."/>
            <person name="Ramirez L."/>
            <person name="Alfaro M."/>
            <person name="Sun H."/>
            <person name="Tritt A."/>
            <person name="Yoshinaga Y."/>
            <person name="Zwiers L.-H."/>
            <person name="Turgeon B."/>
            <person name="Goodwin S."/>
            <person name="Spatafora J."/>
            <person name="Crous P."/>
            <person name="Grigoriev I."/>
        </authorList>
    </citation>
    <scope>NUCLEOTIDE SEQUENCE</scope>
    <source>
        <strain evidence="20">CBS 122367</strain>
    </source>
</reference>
<feature type="binding site" evidence="13">
    <location>
        <begin position="123"/>
        <end position="128"/>
    </location>
    <ligand>
        <name>ATP</name>
        <dbReference type="ChEBI" id="CHEBI:30616"/>
    </ligand>
</feature>
<evidence type="ECO:0000256" key="16">
    <source>
        <dbReference type="SAM" id="MobiDB-lite"/>
    </source>
</evidence>
<feature type="region of interest" description="Disordered" evidence="16">
    <location>
        <begin position="209"/>
        <end position="230"/>
    </location>
</feature>
<feature type="binding site" evidence="13">
    <location>
        <position position="78"/>
    </location>
    <ligand>
        <name>ATP</name>
        <dbReference type="ChEBI" id="CHEBI:30616"/>
    </ligand>
</feature>
<evidence type="ECO:0000256" key="5">
    <source>
        <dbReference type="ARBA" id="ARBA00022723"/>
    </source>
</evidence>
<dbReference type="InterPro" id="IPR028077">
    <property type="entry name" value="UAE_UbL_dom"/>
</dbReference>
<dbReference type="CDD" id="cd01489">
    <property type="entry name" value="Uba2_SUMO"/>
    <property type="match status" value="1"/>
</dbReference>
<dbReference type="InterPro" id="IPR023318">
    <property type="entry name" value="Ub_act_enz_dom_a_sf"/>
</dbReference>
<evidence type="ECO:0000256" key="9">
    <source>
        <dbReference type="ARBA" id="ARBA00022840"/>
    </source>
</evidence>
<feature type="domain" description="Ubiquitin-activating enzyme SCCH" evidence="18">
    <location>
        <begin position="315"/>
        <end position="375"/>
    </location>
</feature>
<keyword evidence="4" id="KW-0808">Transferase</keyword>
<name>A0A6G1IP38_9PLEO</name>
<keyword evidence="9 11" id="KW-0067">ATP-binding</keyword>
<dbReference type="Gene3D" id="3.50.50.80">
    <property type="entry name" value="Ubiquitin-activating enzyme E1, inactive adenylation domain, subdomain 1"/>
    <property type="match status" value="1"/>
</dbReference>
<organism evidence="20 21">
    <name type="scientific">Lentithecium fluviatile CBS 122367</name>
    <dbReference type="NCBI Taxonomy" id="1168545"/>
    <lineage>
        <taxon>Eukaryota</taxon>
        <taxon>Fungi</taxon>
        <taxon>Dikarya</taxon>
        <taxon>Ascomycota</taxon>
        <taxon>Pezizomycotina</taxon>
        <taxon>Dothideomycetes</taxon>
        <taxon>Pleosporomycetidae</taxon>
        <taxon>Pleosporales</taxon>
        <taxon>Massarineae</taxon>
        <taxon>Lentitheciaceae</taxon>
        <taxon>Lentithecium</taxon>
    </lineage>
</organism>
<dbReference type="InterPro" id="IPR033127">
    <property type="entry name" value="UBQ-activ_enz_E1_Cys_AS"/>
</dbReference>
<feature type="binding site" evidence="13">
    <location>
        <begin position="62"/>
        <end position="65"/>
    </location>
    <ligand>
        <name>ATP</name>
        <dbReference type="ChEBI" id="CHEBI:30616"/>
    </ligand>
</feature>
<dbReference type="PANTHER" id="PTHR10953">
    <property type="entry name" value="UBIQUITIN-ACTIVATING ENZYME E1"/>
    <property type="match status" value="1"/>
</dbReference>
<dbReference type="GO" id="GO:0019948">
    <property type="term" value="F:SUMO activating enzyme activity"/>
    <property type="evidence" value="ECO:0007669"/>
    <property type="project" value="UniProtKB-UniRule"/>
</dbReference>
<dbReference type="Pfam" id="PF10585">
    <property type="entry name" value="UBA_E1_SCCH"/>
    <property type="match status" value="1"/>
</dbReference>
<keyword evidence="6 11" id="KW-0547">Nucleotide-binding</keyword>
<gene>
    <name evidence="20" type="ORF">K458DRAFT_312855</name>
</gene>
<evidence type="ECO:0000256" key="12">
    <source>
        <dbReference type="PIRSR" id="PIRSR039133-1"/>
    </source>
</evidence>
<evidence type="ECO:0000256" key="14">
    <source>
        <dbReference type="PIRSR" id="PIRSR039133-3"/>
    </source>
</evidence>
<evidence type="ECO:0000256" key="1">
    <source>
        <dbReference type="ARBA" id="ARBA00004123"/>
    </source>
</evidence>
<evidence type="ECO:0000256" key="2">
    <source>
        <dbReference type="ARBA" id="ARBA00004718"/>
    </source>
</evidence>
<dbReference type="Gene3D" id="3.10.290.20">
    <property type="entry name" value="Ubiquitin-like 2 activating enzyme e1b. Chain: B, domain 3"/>
    <property type="match status" value="1"/>
</dbReference>
<feature type="region of interest" description="Disordered" evidence="16">
    <location>
        <begin position="554"/>
        <end position="594"/>
    </location>
</feature>
<dbReference type="OrthoDB" id="10255449at2759"/>
<feature type="binding site" evidence="13">
    <location>
        <begin position="30"/>
        <end position="35"/>
    </location>
    <ligand>
        <name>ATP</name>
        <dbReference type="ChEBI" id="CHEBI:30616"/>
    </ligand>
</feature>
<keyword evidence="21" id="KW-1185">Reference proteome</keyword>
<dbReference type="FunFam" id="1.10.10.520:FF:000003">
    <property type="entry name" value="Ubiquitin-activating enzyme E1-like"/>
    <property type="match status" value="1"/>
</dbReference>
<dbReference type="InterPro" id="IPR045886">
    <property type="entry name" value="ThiF/MoeB/HesA"/>
</dbReference>
<evidence type="ECO:0000256" key="3">
    <source>
        <dbReference type="ARBA" id="ARBA00005673"/>
    </source>
</evidence>
<evidence type="ECO:0000256" key="13">
    <source>
        <dbReference type="PIRSR" id="PIRSR039133-2"/>
    </source>
</evidence>
<evidence type="ECO:0000259" key="17">
    <source>
        <dbReference type="Pfam" id="PF00899"/>
    </source>
</evidence>
<comment type="pathway">
    <text evidence="2 11">Protein modification; protein sumoylation.</text>
</comment>
<dbReference type="Pfam" id="PF00899">
    <property type="entry name" value="ThiF"/>
    <property type="match status" value="1"/>
</dbReference>
<feature type="compositionally biased region" description="Polar residues" evidence="16">
    <location>
        <begin position="571"/>
        <end position="583"/>
    </location>
</feature>
<evidence type="ECO:0000313" key="20">
    <source>
        <dbReference type="EMBL" id="KAF2680006.1"/>
    </source>
</evidence>
<evidence type="ECO:0000256" key="11">
    <source>
        <dbReference type="PIRNR" id="PIRNR039133"/>
    </source>
</evidence>
<evidence type="ECO:0000313" key="21">
    <source>
        <dbReference type="Proteomes" id="UP000799291"/>
    </source>
</evidence>
<evidence type="ECO:0000256" key="4">
    <source>
        <dbReference type="ARBA" id="ARBA00022679"/>
    </source>
</evidence>
<dbReference type="SUPFAM" id="SSF69572">
    <property type="entry name" value="Activating enzymes of the ubiquitin-like proteins"/>
    <property type="match status" value="1"/>
</dbReference>
<dbReference type="GO" id="GO:0016925">
    <property type="term" value="P:protein sumoylation"/>
    <property type="evidence" value="ECO:0007669"/>
    <property type="project" value="UniProtKB-UniRule"/>
</dbReference>
<dbReference type="EMBL" id="MU005599">
    <property type="protein sequence ID" value="KAF2680006.1"/>
    <property type="molecule type" value="Genomic_DNA"/>
</dbReference>
<evidence type="ECO:0000256" key="15">
    <source>
        <dbReference type="PROSITE-ProRule" id="PRU10132"/>
    </source>
</evidence>
<evidence type="ECO:0000259" key="19">
    <source>
        <dbReference type="Pfam" id="PF14732"/>
    </source>
</evidence>
<feature type="binding site" evidence="14">
    <location>
        <position position="437"/>
    </location>
    <ligand>
        <name>Zn(2+)</name>
        <dbReference type="ChEBI" id="CHEBI:29105"/>
    </ligand>
</feature>
<dbReference type="GO" id="GO:0031510">
    <property type="term" value="C:SUMO activating enzyme complex"/>
    <property type="evidence" value="ECO:0007669"/>
    <property type="project" value="UniProtKB-UniRule"/>
</dbReference>
<dbReference type="PROSITE" id="PS00865">
    <property type="entry name" value="UBIQUITIN_ACTIVAT_2"/>
    <property type="match status" value="1"/>
</dbReference>
<dbReference type="Pfam" id="PF14732">
    <property type="entry name" value="UAE_UbL"/>
    <property type="match status" value="1"/>
</dbReference>
<dbReference type="FunFam" id="3.50.50.80:FF:000002">
    <property type="entry name" value="SUMO-activating enzyme subunit 2"/>
    <property type="match status" value="1"/>
</dbReference>
<evidence type="ECO:0000256" key="6">
    <source>
        <dbReference type="ARBA" id="ARBA00022741"/>
    </source>
</evidence>
<sequence>MATGRDKYARQSLGGSLQARIKQARVLMVGAGGIGCELLKNLVLTGFGEIHIVDLDTIDLSNLNRQFLFRNEHIKKPKALVAKESAGRFNPNVHIEAYHDNIKDDKFNVAWFKTFGIVFNALDNLEARRHVNKMCLGADVPLIESGTTGFLGQVQAIRKGKSQCYDCTPKDAPKSFPVCTIRSTPTQPIHCIVWAKSYLFTEIFGTSEDDAPELDHSEDSENQKEIGNLRKESQALKRIRETMGSAEFPRLVFDKVFKEDIDRLRSMEDMWKNKTPPVALDYDALSQEALGVGSAVAQKDQLEWTPAENFAVFLDSIRRLSDRLEETRVNVDTRNSPPILTFDKDDVDTLDFVAASANLRSTVFGIDRRSKFDIKQMAGNIIPAIATTNAMTASLCVLQSFKVLREELSKAKMVFLAPNGTERRLTTEALSPPNPECAVCSVAQTTLEVDISRATLNDLVEGLLRLQLGYGEEFSVNMDNMILYDPEEDINLSKTFTELGLKNDSSIVIIDDADEDAKVNLVLNISAKELAKDDKPIHLPDRIRIPAKPVKAKLAAPDTNGHKRPFVNGVSKGSSNGATNGVLNGSRKRTADEAGLETELIKKKGKVAAAPDDNADDDIVLVEDSSNGAIFIDDD</sequence>
<dbReference type="UniPathway" id="UPA00886"/>
<dbReference type="Gene3D" id="1.10.10.520">
    <property type="entry name" value="Ubiquitin activating enzymes (Uba3). Chain: B, domain 2"/>
    <property type="match status" value="1"/>
</dbReference>
<evidence type="ECO:0000259" key="18">
    <source>
        <dbReference type="Pfam" id="PF10585"/>
    </source>
</evidence>
<evidence type="ECO:0000256" key="8">
    <source>
        <dbReference type="ARBA" id="ARBA00022833"/>
    </source>
</evidence>
<feature type="active site" description="Glycyl thioester intermediate" evidence="12 15">
    <location>
        <position position="179"/>
    </location>
</feature>
<feature type="compositionally biased region" description="Basic and acidic residues" evidence="16">
    <location>
        <begin position="213"/>
        <end position="230"/>
    </location>
</feature>
<dbReference type="InterPro" id="IPR042449">
    <property type="entry name" value="Ub-E1_IAD_1"/>
</dbReference>